<evidence type="ECO:0000313" key="4">
    <source>
        <dbReference type="Proteomes" id="UP001556692"/>
    </source>
</evidence>
<reference evidence="3 4" key="1">
    <citation type="submission" date="2024-05" db="EMBL/GenBank/DDBJ databases">
        <authorList>
            <person name="Jiang F."/>
        </authorList>
    </citation>
    <scope>NUCLEOTIDE SEQUENCE [LARGE SCALE GENOMIC DNA]</scope>
    <source>
        <strain evidence="3 4">LZ166</strain>
    </source>
</reference>
<protein>
    <submittedName>
        <fullName evidence="3">Uncharacterized protein</fullName>
    </submittedName>
</protein>
<dbReference type="Proteomes" id="UP001556692">
    <property type="component" value="Unassembled WGS sequence"/>
</dbReference>
<accession>A0ABV3SRH1</accession>
<evidence type="ECO:0000313" key="3">
    <source>
        <dbReference type="EMBL" id="MEX0408818.1"/>
    </source>
</evidence>
<gene>
    <name evidence="3" type="ORF">ABGN05_24545</name>
</gene>
<keyword evidence="4" id="KW-1185">Reference proteome</keyword>
<evidence type="ECO:0000256" key="2">
    <source>
        <dbReference type="SAM" id="SignalP"/>
    </source>
</evidence>
<sequence length="128" mass="13222">MVWLRAALALVLLAMTSLQPAMVAMAKSAMHSDTVVVVIAAGTDQSHESDRHEHGLNSAAQDDETGDAGHHGDSKTADVCCDTHCTSAQVVPDDGPPLPQPSSGALALAISAALMPGEVSDFIRPPRT</sequence>
<organism evidence="3 4">
    <name type="scientific">Aquibium pacificus</name>
    <dbReference type="NCBI Taxonomy" id="3153579"/>
    <lineage>
        <taxon>Bacteria</taxon>
        <taxon>Pseudomonadati</taxon>
        <taxon>Pseudomonadota</taxon>
        <taxon>Alphaproteobacteria</taxon>
        <taxon>Hyphomicrobiales</taxon>
        <taxon>Phyllobacteriaceae</taxon>
        <taxon>Aquibium</taxon>
    </lineage>
</organism>
<feature type="compositionally biased region" description="Basic and acidic residues" evidence="1">
    <location>
        <begin position="67"/>
        <end position="76"/>
    </location>
</feature>
<name>A0ABV3SRH1_9HYPH</name>
<feature type="chain" id="PRO_5045375471" evidence="2">
    <location>
        <begin position="24"/>
        <end position="128"/>
    </location>
</feature>
<keyword evidence="2" id="KW-0732">Signal</keyword>
<evidence type="ECO:0000256" key="1">
    <source>
        <dbReference type="SAM" id="MobiDB-lite"/>
    </source>
</evidence>
<dbReference type="EMBL" id="JBDPGJ010000006">
    <property type="protein sequence ID" value="MEX0408818.1"/>
    <property type="molecule type" value="Genomic_DNA"/>
</dbReference>
<feature type="compositionally biased region" description="Basic and acidic residues" evidence="1">
    <location>
        <begin position="45"/>
        <end position="55"/>
    </location>
</feature>
<comment type="caution">
    <text evidence="3">The sequence shown here is derived from an EMBL/GenBank/DDBJ whole genome shotgun (WGS) entry which is preliminary data.</text>
</comment>
<feature type="signal peptide" evidence="2">
    <location>
        <begin position="1"/>
        <end position="23"/>
    </location>
</feature>
<proteinExistence type="predicted"/>
<feature type="region of interest" description="Disordered" evidence="1">
    <location>
        <begin position="41"/>
        <end position="79"/>
    </location>
</feature>
<dbReference type="RefSeq" id="WP_367956673.1">
    <property type="nucleotide sequence ID" value="NZ_JBDPGJ010000006.1"/>
</dbReference>